<dbReference type="GeneID" id="88812853"/>
<keyword evidence="1" id="KW-0732">Signal</keyword>
<dbReference type="EMBL" id="CP075897">
    <property type="protein sequence ID" value="QWB29735.1"/>
    <property type="molecule type" value="Genomic_DNA"/>
</dbReference>
<evidence type="ECO:0000256" key="1">
    <source>
        <dbReference type="SAM" id="SignalP"/>
    </source>
</evidence>
<proteinExistence type="predicted"/>
<evidence type="ECO:0000313" key="2">
    <source>
        <dbReference type="EMBL" id="QWB29735.1"/>
    </source>
</evidence>
<feature type="signal peptide" evidence="1">
    <location>
        <begin position="1"/>
        <end position="22"/>
    </location>
</feature>
<evidence type="ECO:0000313" key="3">
    <source>
        <dbReference type="Proteomes" id="UP000679498"/>
    </source>
</evidence>
<sequence length="545" mass="61339">MKKTIAGALMISLLYPGVSASASVSLPTVAQINEDDVTGNNIIIRGNTMYHSDYEGTKLFDLKTGILLRKNPTGDTLLDVSKDESKFIAKEFWHTYFTIYDAFGDEIRTIDSLEYNGETYRFNSGIQVNFLPNSSKLVIASDDHIFLYDLNSEKVLVARGIDTYGALKVSNDYIMIGDNSSIRVMNHNLDLITEVLPTENIISYDLTRSNTLVFNTYSSRIYQSKSPYNKSVLSTLKTYDDIDLDESGVFLGTSKGILYDMQTAKQIYTNLDESRIAFNENSSRIITMGDPVRVYDTKNLKKRTVSAKISTDFNSLIVRNDMTPTFVAIARDGTKTKLTNQVAWRSDNSQVAYFSNGKLIGKSPGKVTIKGTYEGYTATLSLTVKKASNTTNVKWLTSQKNTLNQTGTFVKASHKLYDSYSKVKGTNGKFYYQGKVYTSGIFKGNALYGTYRNKKTVDEILLPMSTEKRNDINEKQIMDVFGKPKTSYRFDSALSSKVMRGNSTLDQHQIKKISLYTVKKKNALEVVYDEKGYVRYLHLFESAPE</sequence>
<dbReference type="Gene3D" id="2.60.40.1080">
    <property type="match status" value="1"/>
</dbReference>
<protein>
    <recommendedName>
        <fullName evidence="4">BIG2 domain-containing protein</fullName>
    </recommendedName>
</protein>
<gene>
    <name evidence="2" type="ORF">KKI46_14240</name>
</gene>
<feature type="chain" id="PRO_5045226706" description="BIG2 domain-containing protein" evidence="1">
    <location>
        <begin position="23"/>
        <end position="545"/>
    </location>
</feature>
<dbReference type="Proteomes" id="UP000679498">
    <property type="component" value="Chromosome"/>
</dbReference>
<accession>A0ABX8G819</accession>
<keyword evidence="3" id="KW-1185">Reference proteome</keyword>
<dbReference type="SUPFAM" id="SSF82171">
    <property type="entry name" value="DPP6 N-terminal domain-like"/>
    <property type="match status" value="1"/>
</dbReference>
<evidence type="ECO:0008006" key="4">
    <source>
        <dbReference type="Google" id="ProtNLM"/>
    </source>
</evidence>
<name>A0ABX8G819_EXIAC</name>
<dbReference type="RefSeq" id="WP_214729687.1">
    <property type="nucleotide sequence ID" value="NZ_CP075897.1"/>
</dbReference>
<organism evidence="2 3">
    <name type="scientific">Exiguobacterium acetylicum</name>
    <name type="common">Brevibacterium acetylicum</name>
    <dbReference type="NCBI Taxonomy" id="41170"/>
    <lineage>
        <taxon>Bacteria</taxon>
        <taxon>Bacillati</taxon>
        <taxon>Bacillota</taxon>
        <taxon>Bacilli</taxon>
        <taxon>Bacillales</taxon>
        <taxon>Bacillales Family XII. Incertae Sedis</taxon>
        <taxon>Exiguobacterium</taxon>
    </lineage>
</organism>
<reference evidence="2 3" key="1">
    <citation type="submission" date="2021-05" db="EMBL/GenBank/DDBJ databases">
        <title>Biocontrol using Exiguobacterium acetylicum SI17 against litchi downy blight caused by Peronophythora litchii.</title>
        <authorList>
            <person name="Zheng L."/>
        </authorList>
    </citation>
    <scope>NUCLEOTIDE SEQUENCE [LARGE SCALE GENOMIC DNA]</scope>
    <source>
        <strain evidence="2 3">SI17</strain>
    </source>
</reference>